<dbReference type="GO" id="GO:0000287">
    <property type="term" value="F:magnesium ion binding"/>
    <property type="evidence" value="ECO:0007669"/>
    <property type="project" value="UniProtKB-UniRule"/>
</dbReference>
<evidence type="ECO:0000256" key="5">
    <source>
        <dbReference type="ARBA" id="ARBA00022842"/>
    </source>
</evidence>
<evidence type="ECO:0000259" key="13">
    <source>
        <dbReference type="Pfam" id="PF02581"/>
    </source>
</evidence>
<keyword evidence="4 10" id="KW-0479">Metal-binding</keyword>
<dbReference type="InterPro" id="IPR022998">
    <property type="entry name" value="ThiamineP_synth_TenI"/>
</dbReference>
<dbReference type="PANTHER" id="PTHR20857:SF15">
    <property type="entry name" value="THIAMINE-PHOSPHATE SYNTHASE"/>
    <property type="match status" value="1"/>
</dbReference>
<name>A0A1I2BFV7_9RHOB</name>
<dbReference type="GO" id="GO:0004789">
    <property type="term" value="F:thiamine-phosphate diphosphorylase activity"/>
    <property type="evidence" value="ECO:0007669"/>
    <property type="project" value="UniProtKB-UniRule"/>
</dbReference>
<comment type="similarity">
    <text evidence="10 11">Belongs to the thiamine-phosphate synthase family.</text>
</comment>
<proteinExistence type="inferred from homology"/>
<comment type="function">
    <text evidence="1 10">Condenses 4-methyl-5-(beta-hydroxyethyl)thiazole monophosphate (THZ-P) and 2-methyl-4-amino-5-hydroxymethyl pyrimidine pyrophosphate (HMP-PP) to form thiamine monophosphate (TMP).</text>
</comment>
<keyword evidence="5 10" id="KW-0460">Magnesium</keyword>
<keyword evidence="6 10" id="KW-0784">Thiamine biosynthesis</keyword>
<keyword evidence="3 10" id="KW-0808">Transferase</keyword>
<dbReference type="Gene3D" id="3.20.20.70">
    <property type="entry name" value="Aldolase class I"/>
    <property type="match status" value="1"/>
</dbReference>
<evidence type="ECO:0000256" key="8">
    <source>
        <dbReference type="ARBA" id="ARBA00047851"/>
    </source>
</evidence>
<dbReference type="GO" id="GO:0005737">
    <property type="term" value="C:cytoplasm"/>
    <property type="evidence" value="ECO:0007669"/>
    <property type="project" value="TreeGrafter"/>
</dbReference>
<reference evidence="14 15" key="1">
    <citation type="submission" date="2016-10" db="EMBL/GenBank/DDBJ databases">
        <authorList>
            <person name="de Groot N.N."/>
        </authorList>
    </citation>
    <scope>NUCLEOTIDE SEQUENCE [LARGE SCALE GENOMIC DNA]</scope>
    <source>
        <strain evidence="14 15">DSM 11443</strain>
    </source>
</reference>
<evidence type="ECO:0000256" key="7">
    <source>
        <dbReference type="ARBA" id="ARBA00047334"/>
    </source>
</evidence>
<dbReference type="GO" id="GO:0009229">
    <property type="term" value="P:thiamine diphosphate biosynthetic process"/>
    <property type="evidence" value="ECO:0007669"/>
    <property type="project" value="UniProtKB-UniRule"/>
</dbReference>
<protein>
    <recommendedName>
        <fullName evidence="10">Thiamine-phosphate synthase</fullName>
        <shortName evidence="10">TP synthase</shortName>
        <shortName evidence="10">TPS</shortName>
        <ecNumber evidence="10">2.5.1.3</ecNumber>
    </recommendedName>
    <alternativeName>
        <fullName evidence="10">Thiamine-phosphate pyrophosphorylase</fullName>
        <shortName evidence="10">TMP pyrophosphorylase</shortName>
        <shortName evidence="10">TMP-PPase</shortName>
    </alternativeName>
</protein>
<evidence type="ECO:0000256" key="12">
    <source>
        <dbReference type="RuleBase" id="RU004253"/>
    </source>
</evidence>
<evidence type="ECO:0000256" key="2">
    <source>
        <dbReference type="ARBA" id="ARBA00005165"/>
    </source>
</evidence>
<dbReference type="RefSeq" id="WP_093924127.1">
    <property type="nucleotide sequence ID" value="NZ_FOMW01000008.1"/>
</dbReference>
<evidence type="ECO:0000313" key="14">
    <source>
        <dbReference type="EMBL" id="SFE55045.1"/>
    </source>
</evidence>
<feature type="binding site" evidence="10">
    <location>
        <begin position="40"/>
        <end position="44"/>
    </location>
    <ligand>
        <name>4-amino-2-methyl-5-(diphosphooxymethyl)pyrimidine</name>
        <dbReference type="ChEBI" id="CHEBI:57841"/>
    </ligand>
</feature>
<feature type="binding site" evidence="10">
    <location>
        <position position="73"/>
    </location>
    <ligand>
        <name>Mg(2+)</name>
        <dbReference type="ChEBI" id="CHEBI:18420"/>
    </ligand>
</feature>
<dbReference type="Pfam" id="PF02581">
    <property type="entry name" value="TMP-TENI"/>
    <property type="match status" value="1"/>
</dbReference>
<evidence type="ECO:0000256" key="3">
    <source>
        <dbReference type="ARBA" id="ARBA00022679"/>
    </source>
</evidence>
<dbReference type="InterPro" id="IPR036206">
    <property type="entry name" value="ThiamineP_synth_sf"/>
</dbReference>
<gene>
    <name evidence="10" type="primary">thiE</name>
    <name evidence="14" type="ORF">SAMN04488523_10893</name>
</gene>
<organism evidence="14 15">
    <name type="scientific">Sulfitobacter brevis</name>
    <dbReference type="NCBI Taxonomy" id="74348"/>
    <lineage>
        <taxon>Bacteria</taxon>
        <taxon>Pseudomonadati</taxon>
        <taxon>Pseudomonadota</taxon>
        <taxon>Alphaproteobacteria</taxon>
        <taxon>Rhodobacterales</taxon>
        <taxon>Roseobacteraceae</taxon>
        <taxon>Sulfitobacter</taxon>
    </lineage>
</organism>
<sequence length="213" mass="22088">MRFHRSQLRLYLVTDPQLCSRLGLVETVRRAVAGGVTMVQLRDKDATTAERVAMARALKQALAGSAVPIVVNDDVTAAREADVDGAHIGQGDISVAEARGVLGPDKMLGLSCETARAVAVADPGLVDYLGLGPVFATATKSDHKTPIGFAGLAQMIKVSALPAVAIGGLKTEHAAEIRASGADGMAVVSAICGTADPESAARAFSRRNRECEI</sequence>
<dbReference type="AlphaFoldDB" id="A0A1I2BFV7"/>
<keyword evidence="15" id="KW-1185">Reference proteome</keyword>
<evidence type="ECO:0000256" key="1">
    <source>
        <dbReference type="ARBA" id="ARBA00003814"/>
    </source>
</evidence>
<feature type="binding site" evidence="10">
    <location>
        <position position="92"/>
    </location>
    <ligand>
        <name>Mg(2+)</name>
        <dbReference type="ChEBI" id="CHEBI:18420"/>
    </ligand>
</feature>
<feature type="binding site" evidence="10">
    <location>
        <begin position="188"/>
        <end position="189"/>
    </location>
    <ligand>
        <name>2-[(2R,5Z)-2-carboxy-4-methylthiazol-5(2H)-ylidene]ethyl phosphate</name>
        <dbReference type="ChEBI" id="CHEBI:62899"/>
    </ligand>
</feature>
<feature type="binding site" evidence="10">
    <location>
        <position position="111"/>
    </location>
    <ligand>
        <name>4-amino-2-methyl-5-(diphosphooxymethyl)pyrimidine</name>
        <dbReference type="ChEBI" id="CHEBI:57841"/>
    </ligand>
</feature>
<dbReference type="PANTHER" id="PTHR20857">
    <property type="entry name" value="THIAMINE-PHOSPHATE PYROPHOSPHORYLASE"/>
    <property type="match status" value="1"/>
</dbReference>
<dbReference type="EC" id="2.5.1.3" evidence="10"/>
<dbReference type="UniPathway" id="UPA00060">
    <property type="reaction ID" value="UER00141"/>
</dbReference>
<dbReference type="HAMAP" id="MF_00097">
    <property type="entry name" value="TMP_synthase"/>
    <property type="match status" value="1"/>
</dbReference>
<dbReference type="FunFam" id="3.20.20.70:FF:000096">
    <property type="entry name" value="Thiamine-phosphate synthase"/>
    <property type="match status" value="1"/>
</dbReference>
<evidence type="ECO:0000256" key="11">
    <source>
        <dbReference type="RuleBase" id="RU003826"/>
    </source>
</evidence>
<evidence type="ECO:0000256" key="6">
    <source>
        <dbReference type="ARBA" id="ARBA00022977"/>
    </source>
</evidence>
<dbReference type="InterPro" id="IPR013785">
    <property type="entry name" value="Aldolase_TIM"/>
</dbReference>
<comment type="catalytic activity">
    <reaction evidence="8 10 11">
        <text>2-(2-carboxy-4-methylthiazol-5-yl)ethyl phosphate + 4-amino-2-methyl-5-(diphosphooxymethyl)pyrimidine + 2 H(+) = thiamine phosphate + CO2 + diphosphate</text>
        <dbReference type="Rhea" id="RHEA:47848"/>
        <dbReference type="ChEBI" id="CHEBI:15378"/>
        <dbReference type="ChEBI" id="CHEBI:16526"/>
        <dbReference type="ChEBI" id="CHEBI:33019"/>
        <dbReference type="ChEBI" id="CHEBI:37575"/>
        <dbReference type="ChEBI" id="CHEBI:57841"/>
        <dbReference type="ChEBI" id="CHEBI:62890"/>
        <dbReference type="EC" id="2.5.1.3"/>
    </reaction>
</comment>
<dbReference type="SUPFAM" id="SSF51391">
    <property type="entry name" value="Thiamin phosphate synthase"/>
    <property type="match status" value="1"/>
</dbReference>
<dbReference type="STRING" id="74348.SAMN04488523_10893"/>
<evidence type="ECO:0000256" key="10">
    <source>
        <dbReference type="HAMAP-Rule" id="MF_00097"/>
    </source>
</evidence>
<dbReference type="NCBIfam" id="TIGR00693">
    <property type="entry name" value="thiE"/>
    <property type="match status" value="1"/>
</dbReference>
<evidence type="ECO:0000256" key="4">
    <source>
        <dbReference type="ARBA" id="ARBA00022723"/>
    </source>
</evidence>
<comment type="catalytic activity">
    <reaction evidence="9 10 11">
        <text>2-[(2R,5Z)-2-carboxy-4-methylthiazol-5(2H)-ylidene]ethyl phosphate + 4-amino-2-methyl-5-(diphosphooxymethyl)pyrimidine + 2 H(+) = thiamine phosphate + CO2 + diphosphate</text>
        <dbReference type="Rhea" id="RHEA:47844"/>
        <dbReference type="ChEBI" id="CHEBI:15378"/>
        <dbReference type="ChEBI" id="CHEBI:16526"/>
        <dbReference type="ChEBI" id="CHEBI:33019"/>
        <dbReference type="ChEBI" id="CHEBI:37575"/>
        <dbReference type="ChEBI" id="CHEBI:57841"/>
        <dbReference type="ChEBI" id="CHEBI:62899"/>
        <dbReference type="EC" id="2.5.1.3"/>
    </reaction>
</comment>
<dbReference type="OrthoDB" id="9810880at2"/>
<dbReference type="GO" id="GO:0009228">
    <property type="term" value="P:thiamine biosynthetic process"/>
    <property type="evidence" value="ECO:0007669"/>
    <property type="project" value="UniProtKB-KW"/>
</dbReference>
<feature type="binding site" evidence="10">
    <location>
        <position position="72"/>
    </location>
    <ligand>
        <name>4-amino-2-methyl-5-(diphosphooxymethyl)pyrimidine</name>
        <dbReference type="ChEBI" id="CHEBI:57841"/>
    </ligand>
</feature>
<comment type="cofactor">
    <cofactor evidence="10">
        <name>Mg(2+)</name>
        <dbReference type="ChEBI" id="CHEBI:18420"/>
    </cofactor>
    <text evidence="10">Binds 1 Mg(2+) ion per subunit.</text>
</comment>
<comment type="pathway">
    <text evidence="2 10 12">Cofactor biosynthesis; thiamine diphosphate biosynthesis; thiamine phosphate from 4-amino-2-methyl-5-diphosphomethylpyrimidine and 4-methyl-5-(2-phosphoethyl)-thiazole: step 1/1.</text>
</comment>
<dbReference type="CDD" id="cd00564">
    <property type="entry name" value="TMP_TenI"/>
    <property type="match status" value="1"/>
</dbReference>
<feature type="binding site" evidence="10">
    <location>
        <position position="168"/>
    </location>
    <ligand>
        <name>2-[(2R,5Z)-2-carboxy-4-methylthiazol-5(2H)-ylidene]ethyl phosphate</name>
        <dbReference type="ChEBI" id="CHEBI:62899"/>
    </ligand>
</feature>
<feature type="binding site" evidence="10">
    <location>
        <begin position="137"/>
        <end position="139"/>
    </location>
    <ligand>
        <name>2-[(2R,5Z)-2-carboxy-4-methylthiazol-5(2H)-ylidene]ethyl phosphate</name>
        <dbReference type="ChEBI" id="CHEBI:62899"/>
    </ligand>
</feature>
<accession>A0A1I2BFV7</accession>
<dbReference type="EMBL" id="FOMW01000008">
    <property type="protein sequence ID" value="SFE55045.1"/>
    <property type="molecule type" value="Genomic_DNA"/>
</dbReference>
<dbReference type="InterPro" id="IPR034291">
    <property type="entry name" value="TMP_synthase"/>
</dbReference>
<comment type="catalytic activity">
    <reaction evidence="7 10 11">
        <text>4-methyl-5-(2-phosphooxyethyl)-thiazole + 4-amino-2-methyl-5-(diphosphooxymethyl)pyrimidine + H(+) = thiamine phosphate + diphosphate</text>
        <dbReference type="Rhea" id="RHEA:22328"/>
        <dbReference type="ChEBI" id="CHEBI:15378"/>
        <dbReference type="ChEBI" id="CHEBI:33019"/>
        <dbReference type="ChEBI" id="CHEBI:37575"/>
        <dbReference type="ChEBI" id="CHEBI:57841"/>
        <dbReference type="ChEBI" id="CHEBI:58296"/>
        <dbReference type="EC" id="2.5.1.3"/>
    </reaction>
</comment>
<evidence type="ECO:0000256" key="9">
    <source>
        <dbReference type="ARBA" id="ARBA00047883"/>
    </source>
</evidence>
<dbReference type="Proteomes" id="UP000198977">
    <property type="component" value="Unassembled WGS sequence"/>
</dbReference>
<feature type="domain" description="Thiamine phosphate synthase/TenI" evidence="13">
    <location>
        <begin position="10"/>
        <end position="191"/>
    </location>
</feature>
<feature type="binding site" evidence="10">
    <location>
        <position position="140"/>
    </location>
    <ligand>
        <name>4-amino-2-methyl-5-(diphosphooxymethyl)pyrimidine</name>
        <dbReference type="ChEBI" id="CHEBI:57841"/>
    </ligand>
</feature>
<evidence type="ECO:0000313" key="15">
    <source>
        <dbReference type="Proteomes" id="UP000198977"/>
    </source>
</evidence>